<dbReference type="PANTHER" id="PTHR24271">
    <property type="entry name" value="KALLIKREIN-RELATED"/>
    <property type="match status" value="1"/>
</dbReference>
<dbReference type="PANTHER" id="PTHR24271:SF96">
    <property type="entry name" value="GRANZYME A-RELATED"/>
    <property type="match status" value="1"/>
</dbReference>
<comment type="similarity">
    <text evidence="5">Belongs to the peptidase S1 family. CLIP subfamily.</text>
</comment>
<proteinExistence type="inferred from homology"/>
<dbReference type="CDD" id="cd00190">
    <property type="entry name" value="Tryp_SPc"/>
    <property type="match status" value="1"/>
</dbReference>
<dbReference type="OrthoDB" id="6755574at2759"/>
<name>A0A6P8GBP2_CLUHA</name>
<feature type="chain" id="PRO_5035225386" evidence="6">
    <location>
        <begin position="28"/>
        <end position="274"/>
    </location>
</feature>
<dbReference type="InterPro" id="IPR001254">
    <property type="entry name" value="Trypsin_dom"/>
</dbReference>
<dbReference type="PROSITE" id="PS00134">
    <property type="entry name" value="TRYPSIN_HIS"/>
    <property type="match status" value="1"/>
</dbReference>
<keyword evidence="6" id="KW-0732">Signal</keyword>
<dbReference type="SMART" id="SM00020">
    <property type="entry name" value="Tryp_SPc"/>
    <property type="match status" value="1"/>
</dbReference>
<evidence type="ECO:0000256" key="6">
    <source>
        <dbReference type="SAM" id="SignalP"/>
    </source>
</evidence>
<protein>
    <submittedName>
        <fullName evidence="9">Granzyme K-like isoform X1</fullName>
    </submittedName>
</protein>
<reference evidence="9" key="1">
    <citation type="submission" date="2025-08" db="UniProtKB">
        <authorList>
            <consortium name="RefSeq"/>
        </authorList>
    </citation>
    <scope>IDENTIFICATION</scope>
</reference>
<evidence type="ECO:0000259" key="7">
    <source>
        <dbReference type="PROSITE" id="PS50240"/>
    </source>
</evidence>
<dbReference type="GeneID" id="116222949"/>
<dbReference type="GO" id="GO:0004252">
    <property type="term" value="F:serine-type endopeptidase activity"/>
    <property type="evidence" value="ECO:0007669"/>
    <property type="project" value="InterPro"/>
</dbReference>
<accession>A0A6P8GBP2</accession>
<organism evidence="8 9">
    <name type="scientific">Clupea harengus</name>
    <name type="common">Atlantic herring</name>
    <dbReference type="NCBI Taxonomy" id="7950"/>
    <lineage>
        <taxon>Eukaryota</taxon>
        <taxon>Metazoa</taxon>
        <taxon>Chordata</taxon>
        <taxon>Craniata</taxon>
        <taxon>Vertebrata</taxon>
        <taxon>Euteleostomi</taxon>
        <taxon>Actinopterygii</taxon>
        <taxon>Neopterygii</taxon>
        <taxon>Teleostei</taxon>
        <taxon>Clupei</taxon>
        <taxon>Clupeiformes</taxon>
        <taxon>Clupeoidei</taxon>
        <taxon>Clupeidae</taxon>
        <taxon>Clupea</taxon>
    </lineage>
</organism>
<evidence type="ECO:0000313" key="9">
    <source>
        <dbReference type="RefSeq" id="XP_031434141.2"/>
    </source>
</evidence>
<evidence type="ECO:0000256" key="4">
    <source>
        <dbReference type="ARBA" id="ARBA00023157"/>
    </source>
</evidence>
<evidence type="ECO:0000256" key="2">
    <source>
        <dbReference type="ARBA" id="ARBA00022801"/>
    </source>
</evidence>
<keyword evidence="8" id="KW-1185">Reference proteome</keyword>
<evidence type="ECO:0000313" key="8">
    <source>
        <dbReference type="Proteomes" id="UP000515152"/>
    </source>
</evidence>
<dbReference type="Pfam" id="PF00089">
    <property type="entry name" value="Trypsin"/>
    <property type="match status" value="1"/>
</dbReference>
<dbReference type="PROSITE" id="PS50240">
    <property type="entry name" value="TRYPSIN_DOM"/>
    <property type="match status" value="1"/>
</dbReference>
<keyword evidence="2" id="KW-0378">Hydrolase</keyword>
<dbReference type="InterPro" id="IPR018114">
    <property type="entry name" value="TRYPSIN_HIS"/>
</dbReference>
<dbReference type="Proteomes" id="UP000515152">
    <property type="component" value="Chromosome 12"/>
</dbReference>
<dbReference type="GO" id="GO:0006508">
    <property type="term" value="P:proteolysis"/>
    <property type="evidence" value="ECO:0007669"/>
    <property type="project" value="UniProtKB-KW"/>
</dbReference>
<feature type="domain" description="Peptidase S1" evidence="7">
    <location>
        <begin position="32"/>
        <end position="263"/>
    </location>
</feature>
<evidence type="ECO:0000256" key="3">
    <source>
        <dbReference type="ARBA" id="ARBA00022825"/>
    </source>
</evidence>
<dbReference type="KEGG" id="char:116222949"/>
<gene>
    <name evidence="9" type="primary">LOC116222949</name>
</gene>
<feature type="signal peptide" evidence="6">
    <location>
        <begin position="1"/>
        <end position="27"/>
    </location>
</feature>
<dbReference type="FunFam" id="2.40.10.10:FF:000002">
    <property type="entry name" value="Transmembrane protease serine"/>
    <property type="match status" value="1"/>
</dbReference>
<evidence type="ECO:0000256" key="1">
    <source>
        <dbReference type="ARBA" id="ARBA00022670"/>
    </source>
</evidence>
<keyword evidence="4" id="KW-1015">Disulfide bond</keyword>
<evidence type="ECO:0000256" key="5">
    <source>
        <dbReference type="ARBA" id="ARBA00024195"/>
    </source>
</evidence>
<dbReference type="RefSeq" id="XP_031434141.2">
    <property type="nucleotide sequence ID" value="XM_031578281.2"/>
</dbReference>
<keyword evidence="3" id="KW-0720">Serine protease</keyword>
<dbReference type="AlphaFoldDB" id="A0A6P8GBP2"/>
<dbReference type="FunFam" id="2.40.10.10:FF:000372">
    <property type="entry name" value="Myeloblastin"/>
    <property type="match status" value="1"/>
</dbReference>
<keyword evidence="1" id="KW-0645">Protease</keyword>
<sequence length="274" mass="29874">MFFIMCAQVPVLLAGLILCTWGAFADGAGVSIVGGKEIKAHSKPWMASIQVKGKHICGGFLIQDQWVLTAAHCKGICQRLELASVLLGAHSLKNVKNTIPVGIESCKTPPTFDEKTKVDDIMLIKLKDKVKVKKEKVKPVKLPKSQKDVPAHTKCQVIGWGSTDPKGIKPTDVLQSVDVDILDRDYCNCLYKLYPVITEDMLCAGNKTALHDTCALDSGGPLECNKNVVGLVSGWEGCGDPKKPGVYTRLSKKHMSWINKIIKGQSNSTFEIND</sequence>